<proteinExistence type="predicted"/>
<evidence type="ECO:0000313" key="1">
    <source>
        <dbReference type="EMBL" id="QTA93444.1"/>
    </source>
</evidence>
<reference evidence="1" key="1">
    <citation type="journal article" date="2021" name="Microb. Physiol.">
        <title>Proteogenomic Insights into the Physiology of Marine, Sulfate-Reducing, Filamentous Desulfonema limicola and Desulfonema magnum.</title>
        <authorList>
            <person name="Schnaars V."/>
            <person name="Wohlbrand L."/>
            <person name="Scheve S."/>
            <person name="Hinrichs C."/>
            <person name="Reinhardt R."/>
            <person name="Rabus R."/>
        </authorList>
    </citation>
    <scope>NUCLEOTIDE SEQUENCE</scope>
    <source>
        <strain evidence="1">4be13</strain>
    </source>
</reference>
<accession>A0A975BYR6</accession>
<dbReference type="Proteomes" id="UP000663722">
    <property type="component" value="Chromosome"/>
</dbReference>
<keyword evidence="2" id="KW-1185">Reference proteome</keyword>
<gene>
    <name evidence="1" type="ORF">dnm_095450</name>
</gene>
<protein>
    <submittedName>
        <fullName evidence="1">Uncharacterized protein</fullName>
    </submittedName>
</protein>
<organism evidence="1 2">
    <name type="scientific">Desulfonema magnum</name>
    <dbReference type="NCBI Taxonomy" id="45655"/>
    <lineage>
        <taxon>Bacteria</taxon>
        <taxon>Pseudomonadati</taxon>
        <taxon>Thermodesulfobacteriota</taxon>
        <taxon>Desulfobacteria</taxon>
        <taxon>Desulfobacterales</taxon>
        <taxon>Desulfococcaceae</taxon>
        <taxon>Desulfonema</taxon>
    </lineage>
</organism>
<evidence type="ECO:0000313" key="2">
    <source>
        <dbReference type="Proteomes" id="UP000663722"/>
    </source>
</evidence>
<dbReference type="KEGG" id="dmm:dnm_095450"/>
<dbReference type="EMBL" id="CP061800">
    <property type="protein sequence ID" value="QTA93444.1"/>
    <property type="molecule type" value="Genomic_DNA"/>
</dbReference>
<name>A0A975BYR6_9BACT</name>
<dbReference type="AlphaFoldDB" id="A0A975BYR6"/>
<sequence length="37" mass="4281">MFVLNHPSERYLPLPQFQYEACLILSDLKCGITSCFC</sequence>